<comment type="caution">
    <text evidence="3">The sequence shown here is derived from an EMBL/GenBank/DDBJ whole genome shotgun (WGS) entry which is preliminary data.</text>
</comment>
<dbReference type="EC" id="1.1.-.-" evidence="3"/>
<organism evidence="3 4">
    <name type="scientific">Streptomyces monticola</name>
    <dbReference type="NCBI Taxonomy" id="2666263"/>
    <lineage>
        <taxon>Bacteria</taxon>
        <taxon>Bacillati</taxon>
        <taxon>Actinomycetota</taxon>
        <taxon>Actinomycetes</taxon>
        <taxon>Kitasatosporales</taxon>
        <taxon>Streptomycetaceae</taxon>
        <taxon>Streptomyces</taxon>
    </lineage>
</organism>
<dbReference type="PANTHER" id="PTHR43580:SF2">
    <property type="entry name" value="CYTOKINE-LIKE NUCLEAR FACTOR N-PAC"/>
    <property type="match status" value="1"/>
</dbReference>
<feature type="domain" description="6-phosphogluconate dehydrogenase NADP-binding" evidence="1">
    <location>
        <begin position="7"/>
        <end position="156"/>
    </location>
</feature>
<dbReference type="Pfam" id="PF21761">
    <property type="entry name" value="RedAm-like_C"/>
    <property type="match status" value="1"/>
</dbReference>
<dbReference type="PANTHER" id="PTHR43580">
    <property type="entry name" value="OXIDOREDUCTASE GLYR1-RELATED"/>
    <property type="match status" value="1"/>
</dbReference>
<proteinExistence type="predicted"/>
<dbReference type="InterPro" id="IPR051265">
    <property type="entry name" value="HIBADH-related_NP60_sf"/>
</dbReference>
<gene>
    <name evidence="3" type="ORF">ACFQVC_36410</name>
</gene>
<evidence type="ECO:0000259" key="2">
    <source>
        <dbReference type="Pfam" id="PF21761"/>
    </source>
</evidence>
<keyword evidence="3" id="KW-0560">Oxidoreductase</keyword>
<dbReference type="Pfam" id="PF03446">
    <property type="entry name" value="NAD_binding_2"/>
    <property type="match status" value="1"/>
</dbReference>
<dbReference type="RefSeq" id="WP_381838830.1">
    <property type="nucleotide sequence ID" value="NZ_JBHTCF010000023.1"/>
</dbReference>
<feature type="domain" description="NADPH-dependent reductive aminase-like C-terminal" evidence="2">
    <location>
        <begin position="162"/>
        <end position="292"/>
    </location>
</feature>
<keyword evidence="4" id="KW-1185">Reference proteome</keyword>
<name>A0ABW2JW83_9ACTN</name>
<evidence type="ECO:0000313" key="3">
    <source>
        <dbReference type="EMBL" id="MFC7309685.1"/>
    </source>
</evidence>
<dbReference type="Gene3D" id="1.10.1040.10">
    <property type="entry name" value="N-(1-d-carboxylethyl)-l-norvaline Dehydrogenase, domain 2"/>
    <property type="match status" value="1"/>
</dbReference>
<dbReference type="SUPFAM" id="SSF51735">
    <property type="entry name" value="NAD(P)-binding Rossmann-fold domains"/>
    <property type="match status" value="1"/>
</dbReference>
<dbReference type="InterPro" id="IPR036291">
    <property type="entry name" value="NAD(P)-bd_dom_sf"/>
</dbReference>
<protein>
    <submittedName>
        <fullName evidence="3">NAD(P)-dependent oxidoreductase</fullName>
        <ecNumber evidence="3">1.1.-.-</ecNumber>
    </submittedName>
</protein>
<evidence type="ECO:0000313" key="4">
    <source>
        <dbReference type="Proteomes" id="UP001596523"/>
    </source>
</evidence>
<evidence type="ECO:0000259" key="1">
    <source>
        <dbReference type="Pfam" id="PF03446"/>
    </source>
</evidence>
<dbReference type="EMBL" id="JBHTCF010000023">
    <property type="protein sequence ID" value="MFC7309685.1"/>
    <property type="molecule type" value="Genomic_DNA"/>
</dbReference>
<accession>A0ABW2JW83</accession>
<dbReference type="InterPro" id="IPR048666">
    <property type="entry name" value="RedAm-like_C"/>
</dbReference>
<dbReference type="Gene3D" id="3.40.50.720">
    <property type="entry name" value="NAD(P)-binding Rossmann-like Domain"/>
    <property type="match status" value="1"/>
</dbReference>
<reference evidence="4" key="1">
    <citation type="journal article" date="2019" name="Int. J. Syst. Evol. Microbiol.">
        <title>The Global Catalogue of Microorganisms (GCM) 10K type strain sequencing project: providing services to taxonomists for standard genome sequencing and annotation.</title>
        <authorList>
            <consortium name="The Broad Institute Genomics Platform"/>
            <consortium name="The Broad Institute Genome Sequencing Center for Infectious Disease"/>
            <person name="Wu L."/>
            <person name="Ma J."/>
        </authorList>
    </citation>
    <scope>NUCLEOTIDE SEQUENCE [LARGE SCALE GENOMIC DNA]</scope>
    <source>
        <strain evidence="4">SYNS20</strain>
    </source>
</reference>
<dbReference type="InterPro" id="IPR006115">
    <property type="entry name" value="6PGDH_NADP-bd"/>
</dbReference>
<dbReference type="Proteomes" id="UP001596523">
    <property type="component" value="Unassembled WGS sequence"/>
</dbReference>
<dbReference type="InterPro" id="IPR013328">
    <property type="entry name" value="6PGD_dom2"/>
</dbReference>
<sequence length="296" mass="30688">MNSKTPVTVIGLGEMGQALAGALLGSGHPTTVWNRTAAKADELAGRGAVRAGSVADAVTASPLVVVCLLDYATVRAALEPVAERLRGRTVVNLTNGSPAQAAELAAWVAGQGADYLDGGIMAVPTTIATEEAFVLYSGDERVFAAHRETFEVFGAAKYLGADIGIASLYDLALLDGMGFLFNGFHHSVAMVLSREGASAVEFTELLVTWLTNMAKVLPALAADVDADRREGAEPAITQGLDVQLAADVNIREAAREAGVSTAELAPGTAILKALLAAGHKEWSAPVTVRHLRSGKD</sequence>
<dbReference type="GO" id="GO:0016491">
    <property type="term" value="F:oxidoreductase activity"/>
    <property type="evidence" value="ECO:0007669"/>
    <property type="project" value="UniProtKB-KW"/>
</dbReference>